<evidence type="ECO:0000313" key="2">
    <source>
        <dbReference type="EMBL" id="NOV35638.1"/>
    </source>
</evidence>
<organism evidence="2">
    <name type="scientific">Rhipicephalus microplus</name>
    <name type="common">Cattle tick</name>
    <name type="synonym">Boophilus microplus</name>
    <dbReference type="NCBI Taxonomy" id="6941"/>
    <lineage>
        <taxon>Eukaryota</taxon>
        <taxon>Metazoa</taxon>
        <taxon>Ecdysozoa</taxon>
        <taxon>Arthropoda</taxon>
        <taxon>Chelicerata</taxon>
        <taxon>Arachnida</taxon>
        <taxon>Acari</taxon>
        <taxon>Parasitiformes</taxon>
        <taxon>Ixodida</taxon>
        <taxon>Ixodoidea</taxon>
        <taxon>Ixodidae</taxon>
        <taxon>Rhipicephalinae</taxon>
        <taxon>Rhipicephalus</taxon>
        <taxon>Boophilus</taxon>
    </lineage>
</organism>
<name>A0A6M2CQ05_RHIMP</name>
<sequence length="232" mass="25856">MAMFFSARECALRVAILCATLLLAFGQAASEPRNCTPQAAFLCYDTYRLELKGAQALADEGNYQEALDQKCKRIKDKLPCHKELALCPETTRSNFTVQERGYQAVSDIICDAQALKDSYVASRCQDPTNLIDCLVEWTFRTFEDDPPLDDNTRLCRRLQGSSACYQETFVASSCPVTLELAEPAFTRTQKALVELVGCHEPNRSTPLSSTPQGLLLAMLAMLALSVVRWFTF</sequence>
<dbReference type="EMBL" id="GHWJ01002901">
    <property type="protein sequence ID" value="NOV35638.1"/>
    <property type="molecule type" value="Transcribed_RNA"/>
</dbReference>
<feature type="chain" id="PRO_5026942984" evidence="1">
    <location>
        <begin position="31"/>
        <end position="232"/>
    </location>
</feature>
<proteinExistence type="predicted"/>
<dbReference type="AlphaFoldDB" id="A0A6M2CQ05"/>
<dbReference type="VEuPathDB" id="VectorBase:LOC119163213"/>
<reference evidence="2" key="1">
    <citation type="submission" date="2019-09" db="EMBL/GenBank/DDBJ databases">
        <title>Organ-specific transcriptomic study of the physiology of the cattle tick, Rhipicephalus microplus.</title>
        <authorList>
            <person name="Tirloni L."/>
            <person name="Braz G."/>
            <person name="Gandara A.C.P."/>
            <person name="Sabadin G.A."/>
            <person name="da Silva R.M."/>
            <person name="Guizzo M.G."/>
            <person name="Machado J.A."/>
            <person name="Costa E.P."/>
            <person name="Gomes H.F."/>
            <person name="Moraes J."/>
            <person name="Mota M.B.S."/>
            <person name="Mesquita R.D."/>
            <person name="Alvarenga P.H."/>
            <person name="Alves F."/>
            <person name="Seixas A."/>
            <person name="da Fonseca R.N."/>
            <person name="Fogaca A."/>
            <person name="Logullo C."/>
            <person name="Tanaka A."/>
            <person name="Daffre S."/>
            <person name="Termignoni C."/>
            <person name="Vaz I.S.Jr."/>
            <person name="Oliveira P.L."/>
            <person name="Ribeiro J.M."/>
        </authorList>
    </citation>
    <scope>NUCLEOTIDE SEQUENCE</scope>
    <source>
        <strain evidence="2">Porto Alegre</strain>
    </source>
</reference>
<feature type="signal peptide" evidence="1">
    <location>
        <begin position="1"/>
        <end position="30"/>
    </location>
</feature>
<protein>
    <submittedName>
        <fullName evidence="2">Putative conserved secreted protein</fullName>
    </submittedName>
</protein>
<keyword evidence="1" id="KW-0732">Signal</keyword>
<dbReference type="OrthoDB" id="6485144at2759"/>
<accession>A0A6M2CQ05</accession>
<evidence type="ECO:0000256" key="1">
    <source>
        <dbReference type="SAM" id="SignalP"/>
    </source>
</evidence>